<feature type="region of interest" description="Disordered" evidence="1">
    <location>
        <begin position="235"/>
        <end position="261"/>
    </location>
</feature>
<feature type="domain" description="Transposase IS701-like DDE" evidence="2">
    <location>
        <begin position="16"/>
        <end position="287"/>
    </location>
</feature>
<dbReference type="SUPFAM" id="SSF53098">
    <property type="entry name" value="Ribonuclease H-like"/>
    <property type="match status" value="1"/>
</dbReference>
<sequence length="306" mass="33333">MTSESDARFSSYVEALTPAVGHADRTGPFRDYCLGLLMPGERKSVEPMAAVTSPARVSAQHQSLLHFVGQASWSDERVLAKVRDLVLPSMERSGPIAAWIIDDTGFPKKGKHSVGVARQYCGQLGKQDNCQVAVSLSIANPSASLPIAYQLYLPEDWAKDPIRRAKAGVPAEIAFATKAQIAFRQIEATLAAGVPRGVVLMDAGYGADTDLRDAITALGLTYSAGLLPNTTVWPQGRGPLPPKEWSGRGRRPTRLRRDAEHQPVDVKTLALGLPDETWQTVTWREGSALDMTSRFARVRVRPAHRD</sequence>
<gene>
    <name evidence="3" type="ORF">M8523_33195</name>
</gene>
<feature type="non-terminal residue" evidence="3">
    <location>
        <position position="306"/>
    </location>
</feature>
<dbReference type="Pfam" id="PF13546">
    <property type="entry name" value="DDE_5"/>
    <property type="match status" value="1"/>
</dbReference>
<dbReference type="InterPro" id="IPR038721">
    <property type="entry name" value="IS701-like_DDE_dom"/>
</dbReference>
<dbReference type="NCBIfam" id="NF033540">
    <property type="entry name" value="transpos_IS701"/>
    <property type="match status" value="1"/>
</dbReference>
<evidence type="ECO:0000313" key="3">
    <source>
        <dbReference type="EMBL" id="MCW6512757.1"/>
    </source>
</evidence>
<reference evidence="3" key="1">
    <citation type="submission" date="2022-05" db="EMBL/GenBank/DDBJ databases">
        <authorList>
            <person name="Pankratov T."/>
        </authorList>
    </citation>
    <scope>NUCLEOTIDE SEQUENCE</scope>
    <source>
        <strain evidence="3">BP6-180914</strain>
    </source>
</reference>
<organism evidence="3 4">
    <name type="scientific">Lichenifustis flavocetrariae</name>
    <dbReference type="NCBI Taxonomy" id="2949735"/>
    <lineage>
        <taxon>Bacteria</taxon>
        <taxon>Pseudomonadati</taxon>
        <taxon>Pseudomonadota</taxon>
        <taxon>Alphaproteobacteria</taxon>
        <taxon>Hyphomicrobiales</taxon>
        <taxon>Lichenihabitantaceae</taxon>
        <taxon>Lichenifustis</taxon>
    </lineage>
</organism>
<keyword evidence="4" id="KW-1185">Reference proteome</keyword>
<proteinExistence type="predicted"/>
<dbReference type="PANTHER" id="PTHR33627">
    <property type="entry name" value="TRANSPOSASE"/>
    <property type="match status" value="1"/>
</dbReference>
<dbReference type="InterPro" id="IPR012337">
    <property type="entry name" value="RNaseH-like_sf"/>
</dbReference>
<protein>
    <submittedName>
        <fullName evidence="3">IS701 family transposase</fullName>
    </submittedName>
</protein>
<evidence type="ECO:0000256" key="1">
    <source>
        <dbReference type="SAM" id="MobiDB-lite"/>
    </source>
</evidence>
<evidence type="ECO:0000259" key="2">
    <source>
        <dbReference type="Pfam" id="PF13546"/>
    </source>
</evidence>
<dbReference type="InterPro" id="IPR039365">
    <property type="entry name" value="IS701-like"/>
</dbReference>
<dbReference type="EMBL" id="JAMOIM010000063">
    <property type="protein sequence ID" value="MCW6512757.1"/>
    <property type="molecule type" value="Genomic_DNA"/>
</dbReference>
<evidence type="ECO:0000313" key="4">
    <source>
        <dbReference type="Proteomes" id="UP001165667"/>
    </source>
</evidence>
<dbReference type="Proteomes" id="UP001165667">
    <property type="component" value="Unassembled WGS sequence"/>
</dbReference>
<name>A0AA41Z466_9HYPH</name>
<dbReference type="RefSeq" id="WP_282589132.1">
    <property type="nucleotide sequence ID" value="NZ_JAMOIM010000063.1"/>
</dbReference>
<accession>A0AA41Z466</accession>
<comment type="caution">
    <text evidence="3">The sequence shown here is derived from an EMBL/GenBank/DDBJ whole genome shotgun (WGS) entry which is preliminary data.</text>
</comment>
<dbReference type="PANTHER" id="PTHR33627:SF1">
    <property type="entry name" value="TRANSPOSASE"/>
    <property type="match status" value="1"/>
</dbReference>
<dbReference type="AlphaFoldDB" id="A0AA41Z466"/>